<organism evidence="2 3">
    <name type="scientific">Lepidopterella palustris CBS 459.81</name>
    <dbReference type="NCBI Taxonomy" id="1314670"/>
    <lineage>
        <taxon>Eukaryota</taxon>
        <taxon>Fungi</taxon>
        <taxon>Dikarya</taxon>
        <taxon>Ascomycota</taxon>
        <taxon>Pezizomycotina</taxon>
        <taxon>Dothideomycetes</taxon>
        <taxon>Pleosporomycetidae</taxon>
        <taxon>Mytilinidiales</taxon>
        <taxon>Argynnaceae</taxon>
        <taxon>Lepidopterella</taxon>
    </lineage>
</organism>
<reference evidence="2 3" key="1">
    <citation type="journal article" date="2016" name="Nat. Commun.">
        <title>Ectomycorrhizal ecology is imprinted in the genome of the dominant symbiotic fungus Cenococcum geophilum.</title>
        <authorList>
            <consortium name="DOE Joint Genome Institute"/>
            <person name="Peter M."/>
            <person name="Kohler A."/>
            <person name="Ohm R.A."/>
            <person name="Kuo A."/>
            <person name="Krutzmann J."/>
            <person name="Morin E."/>
            <person name="Arend M."/>
            <person name="Barry K.W."/>
            <person name="Binder M."/>
            <person name="Choi C."/>
            <person name="Clum A."/>
            <person name="Copeland A."/>
            <person name="Grisel N."/>
            <person name="Haridas S."/>
            <person name="Kipfer T."/>
            <person name="LaButti K."/>
            <person name="Lindquist E."/>
            <person name="Lipzen A."/>
            <person name="Maire R."/>
            <person name="Meier B."/>
            <person name="Mihaltcheva S."/>
            <person name="Molinier V."/>
            <person name="Murat C."/>
            <person name="Poggeler S."/>
            <person name="Quandt C.A."/>
            <person name="Sperisen C."/>
            <person name="Tritt A."/>
            <person name="Tisserant E."/>
            <person name="Crous P.W."/>
            <person name="Henrissat B."/>
            <person name="Nehls U."/>
            <person name="Egli S."/>
            <person name="Spatafora J.W."/>
            <person name="Grigoriev I.V."/>
            <person name="Martin F.M."/>
        </authorList>
    </citation>
    <scope>NUCLEOTIDE SEQUENCE [LARGE SCALE GENOMIC DNA]</scope>
    <source>
        <strain evidence="2 3">CBS 459.81</strain>
    </source>
</reference>
<dbReference type="PANTHER" id="PTHR40619">
    <property type="entry name" value="FUNGAL STAND N-TERMINAL GOODBYE DOMAIN-CONTAINING PROTEIN"/>
    <property type="match status" value="1"/>
</dbReference>
<accession>A0A8E2E760</accession>
<evidence type="ECO:0000313" key="3">
    <source>
        <dbReference type="Proteomes" id="UP000250266"/>
    </source>
</evidence>
<feature type="compositionally biased region" description="Low complexity" evidence="1">
    <location>
        <begin position="488"/>
        <end position="500"/>
    </location>
</feature>
<dbReference type="AlphaFoldDB" id="A0A8E2E760"/>
<evidence type="ECO:0000313" key="2">
    <source>
        <dbReference type="EMBL" id="OCK78401.1"/>
    </source>
</evidence>
<keyword evidence="3" id="KW-1185">Reference proteome</keyword>
<dbReference type="OrthoDB" id="5419927at2759"/>
<dbReference type="PANTHER" id="PTHR40619:SF3">
    <property type="entry name" value="FUNGAL STAND N-TERMINAL GOODBYE DOMAIN-CONTAINING PROTEIN"/>
    <property type="match status" value="1"/>
</dbReference>
<dbReference type="Proteomes" id="UP000250266">
    <property type="component" value="Unassembled WGS sequence"/>
</dbReference>
<sequence length="519" mass="58543">MRRRGEYAAAIAVWLDLMPQSPSLLKSVQGGLMRLLMAASKLADSRIKIMESFEELTAMIHGAYEKRSLYPANNDLKITAISMYVTILNAMDEMISWLSENPYKKYGTYLCKGPIAGKRLDEMLERARRLQKDFLDKFSTLEGTVHRRTEASVSQIPLIRQNTEEMKKELLNGRDEFKKYVERDEEWKKSQAGMESKRWMIQQCIDILQHAQCISRRSPSPPAHCSREFINQEQFHASLAVDILSLAQDIENVLRQRDGIEHSCPGQGAWLFQSRQFQQWAVSRKSGSLLVDGNADGFELERMSPMSTCCAALMRSFESMRPGGAPLSLSFFCGLHAACNDELFGPRGLMRSLIAQILTNYSFRLGFVDSHNYRAALENHDLDHLCAAFKRLIYQLPAHFVVFCVVDGISLFERDDLQGELNSVASSFRVLCEDPALGCFFKLLITSPAQSRFVKLFFPPETYLTIPPECCDGQDVRVEDVIANARSGSLYSPSSSASSSVEVDLYSDGSEESEDGDED</sequence>
<feature type="region of interest" description="Disordered" evidence="1">
    <location>
        <begin position="488"/>
        <end position="519"/>
    </location>
</feature>
<name>A0A8E2E760_9PEZI</name>
<dbReference type="EMBL" id="KV745061">
    <property type="protein sequence ID" value="OCK78401.1"/>
    <property type="molecule type" value="Genomic_DNA"/>
</dbReference>
<protein>
    <submittedName>
        <fullName evidence="2">Uncharacterized protein</fullName>
    </submittedName>
</protein>
<evidence type="ECO:0000256" key="1">
    <source>
        <dbReference type="SAM" id="MobiDB-lite"/>
    </source>
</evidence>
<feature type="compositionally biased region" description="Acidic residues" evidence="1">
    <location>
        <begin position="509"/>
        <end position="519"/>
    </location>
</feature>
<feature type="non-terminal residue" evidence="2">
    <location>
        <position position="519"/>
    </location>
</feature>
<proteinExistence type="predicted"/>
<gene>
    <name evidence="2" type="ORF">K432DRAFT_332095</name>
</gene>